<comment type="caution">
    <text evidence="2">The sequence shown here is derived from an EMBL/GenBank/DDBJ whole genome shotgun (WGS) entry which is preliminary data.</text>
</comment>
<accession>A0A5J4WQ73</accession>
<evidence type="ECO:0000313" key="2">
    <source>
        <dbReference type="EMBL" id="KAA6396545.1"/>
    </source>
</evidence>
<dbReference type="Pfam" id="PF15375">
    <property type="entry name" value="FSAF1"/>
    <property type="match status" value="1"/>
</dbReference>
<dbReference type="InterPro" id="IPR027973">
    <property type="entry name" value="FSAF1-like"/>
</dbReference>
<dbReference type="AlphaFoldDB" id="A0A5J4WQ73"/>
<dbReference type="Proteomes" id="UP000324800">
    <property type="component" value="Unassembled WGS sequence"/>
</dbReference>
<feature type="compositionally biased region" description="Basic and acidic residues" evidence="1">
    <location>
        <begin position="122"/>
        <end position="131"/>
    </location>
</feature>
<protein>
    <submittedName>
        <fullName evidence="2">Uncharacterized protein</fullName>
    </submittedName>
</protein>
<feature type="compositionally biased region" description="Basic residues" evidence="1">
    <location>
        <begin position="132"/>
        <end position="145"/>
    </location>
</feature>
<gene>
    <name evidence="2" type="ORF">EZS28_007929</name>
</gene>
<feature type="region of interest" description="Disordered" evidence="1">
    <location>
        <begin position="53"/>
        <end position="90"/>
    </location>
</feature>
<organism evidence="2 3">
    <name type="scientific">Streblomastix strix</name>
    <dbReference type="NCBI Taxonomy" id="222440"/>
    <lineage>
        <taxon>Eukaryota</taxon>
        <taxon>Metamonada</taxon>
        <taxon>Preaxostyla</taxon>
        <taxon>Oxymonadida</taxon>
        <taxon>Streblomastigidae</taxon>
        <taxon>Streblomastix</taxon>
    </lineage>
</organism>
<reference evidence="2 3" key="1">
    <citation type="submission" date="2019-03" db="EMBL/GenBank/DDBJ databases">
        <title>Single cell metagenomics reveals metabolic interactions within the superorganism composed of flagellate Streblomastix strix and complex community of Bacteroidetes bacteria on its surface.</title>
        <authorList>
            <person name="Treitli S.C."/>
            <person name="Kolisko M."/>
            <person name="Husnik F."/>
            <person name="Keeling P."/>
            <person name="Hampl V."/>
        </authorList>
    </citation>
    <scope>NUCLEOTIDE SEQUENCE [LARGE SCALE GENOMIC DNA]</scope>
    <source>
        <strain evidence="2">ST1C</strain>
    </source>
</reference>
<proteinExistence type="predicted"/>
<evidence type="ECO:0000256" key="1">
    <source>
        <dbReference type="SAM" id="MobiDB-lite"/>
    </source>
</evidence>
<name>A0A5J4WQ73_9EUKA</name>
<feature type="region of interest" description="Disordered" evidence="1">
    <location>
        <begin position="122"/>
        <end position="145"/>
    </location>
</feature>
<dbReference type="EMBL" id="SNRW01001398">
    <property type="protein sequence ID" value="KAA6396545.1"/>
    <property type="molecule type" value="Genomic_DNA"/>
</dbReference>
<evidence type="ECO:0000313" key="3">
    <source>
        <dbReference type="Proteomes" id="UP000324800"/>
    </source>
</evidence>
<sequence>MGLRGQPRIEYERKMIVQRGGIPSPKPKIPYKIMQGMIKKRKQREDRVIKQAFQTKNAEEQGIKPPQRTLTTTQKKQRKRNERISDAGVRGLSISTGKYSHGILKIRKETLEEGTKENTINKKKIINEKMKRFGKTKGKRKRGWK</sequence>